<evidence type="ECO:0000313" key="3">
    <source>
        <dbReference type="Proteomes" id="UP001162162"/>
    </source>
</evidence>
<dbReference type="Proteomes" id="UP001162162">
    <property type="component" value="Unassembled WGS sequence"/>
</dbReference>
<dbReference type="EMBL" id="JAPWTK010000143">
    <property type="protein sequence ID" value="KAJ8948145.1"/>
    <property type="molecule type" value="Genomic_DNA"/>
</dbReference>
<dbReference type="Gene3D" id="2.70.220.10">
    <property type="entry name" value="Ganglioside GM2 activator"/>
    <property type="match status" value="1"/>
</dbReference>
<comment type="caution">
    <text evidence="2">The sequence shown here is derived from an EMBL/GenBank/DDBJ whole genome shotgun (WGS) entry which is preliminary data.</text>
</comment>
<proteinExistence type="predicted"/>
<dbReference type="AlphaFoldDB" id="A0AAV8Y9N8"/>
<name>A0AAV8Y9N8_9CUCU</name>
<dbReference type="InterPro" id="IPR036846">
    <property type="entry name" value="GM2-AP_sf"/>
</dbReference>
<sequence>MLKQVYGNGCLSHTHKFLNGLNGLKRDVKRLKTIRAPDSHQRQKRSVMEIDRFVDEEWKHFVAFSNKFCKVATKFLSHIAAEFEKAAGLTATCPYPKGEYKVSNVPLDFEKLDYSMVPRGRVKAKASIKDETGKILICESVEFTVTD</sequence>
<evidence type="ECO:0000256" key="1">
    <source>
        <dbReference type="ARBA" id="ARBA00022729"/>
    </source>
</evidence>
<reference evidence="2" key="1">
    <citation type="journal article" date="2023" name="Insect Mol. Biol.">
        <title>Genome sequencing provides insights into the evolution of gene families encoding plant cell wall-degrading enzymes in longhorned beetles.</title>
        <authorList>
            <person name="Shin N.R."/>
            <person name="Okamura Y."/>
            <person name="Kirsch R."/>
            <person name="Pauchet Y."/>
        </authorList>
    </citation>
    <scope>NUCLEOTIDE SEQUENCE</scope>
    <source>
        <strain evidence="2">AMC_N1</strain>
    </source>
</reference>
<keyword evidence="1" id="KW-0732">Signal</keyword>
<evidence type="ECO:0008006" key="4">
    <source>
        <dbReference type="Google" id="ProtNLM"/>
    </source>
</evidence>
<keyword evidence="3" id="KW-1185">Reference proteome</keyword>
<evidence type="ECO:0000313" key="2">
    <source>
        <dbReference type="EMBL" id="KAJ8948145.1"/>
    </source>
</evidence>
<organism evidence="2 3">
    <name type="scientific">Aromia moschata</name>
    <dbReference type="NCBI Taxonomy" id="1265417"/>
    <lineage>
        <taxon>Eukaryota</taxon>
        <taxon>Metazoa</taxon>
        <taxon>Ecdysozoa</taxon>
        <taxon>Arthropoda</taxon>
        <taxon>Hexapoda</taxon>
        <taxon>Insecta</taxon>
        <taxon>Pterygota</taxon>
        <taxon>Neoptera</taxon>
        <taxon>Endopterygota</taxon>
        <taxon>Coleoptera</taxon>
        <taxon>Polyphaga</taxon>
        <taxon>Cucujiformia</taxon>
        <taxon>Chrysomeloidea</taxon>
        <taxon>Cerambycidae</taxon>
        <taxon>Cerambycinae</taxon>
        <taxon>Callichromatini</taxon>
        <taxon>Aromia</taxon>
    </lineage>
</organism>
<accession>A0AAV8Y9N8</accession>
<protein>
    <recommendedName>
        <fullName evidence="4">Transposase</fullName>
    </recommendedName>
</protein>
<gene>
    <name evidence="2" type="ORF">NQ318_009232</name>
</gene>